<dbReference type="Proteomes" id="UP001163046">
    <property type="component" value="Unassembled WGS sequence"/>
</dbReference>
<keyword evidence="10" id="KW-1133">Transmembrane helix</keyword>
<evidence type="ECO:0000256" key="9">
    <source>
        <dbReference type="SAM" id="MobiDB-lite"/>
    </source>
</evidence>
<name>A0A9X0CMQ9_9CNID</name>
<feature type="domain" description="Calponin-homology (CH)" evidence="11">
    <location>
        <begin position="88"/>
        <end position="195"/>
    </location>
</feature>
<evidence type="ECO:0000256" key="1">
    <source>
        <dbReference type="ARBA" id="ARBA00004204"/>
    </source>
</evidence>
<dbReference type="GO" id="GO:0034446">
    <property type="term" value="P:substrate adhesion-dependent cell spreading"/>
    <property type="evidence" value="ECO:0007669"/>
    <property type="project" value="TreeGrafter"/>
</dbReference>
<dbReference type="GO" id="GO:0003779">
    <property type="term" value="F:actin binding"/>
    <property type="evidence" value="ECO:0007669"/>
    <property type="project" value="UniProtKB-KW"/>
</dbReference>
<dbReference type="GO" id="GO:0071963">
    <property type="term" value="P:establishment or maintenance of cell polarity regulating cell shape"/>
    <property type="evidence" value="ECO:0007669"/>
    <property type="project" value="TreeGrafter"/>
</dbReference>
<dbReference type="SMART" id="SM00033">
    <property type="entry name" value="CH"/>
    <property type="match status" value="2"/>
</dbReference>
<dbReference type="PROSITE" id="PS50021">
    <property type="entry name" value="CH"/>
    <property type="match status" value="2"/>
</dbReference>
<keyword evidence="10" id="KW-0472">Membrane</keyword>
<dbReference type="PANTHER" id="PTHR12114:SF4">
    <property type="entry name" value="GH23568P"/>
    <property type="match status" value="1"/>
</dbReference>
<evidence type="ECO:0000256" key="4">
    <source>
        <dbReference type="ARBA" id="ARBA00022490"/>
    </source>
</evidence>
<dbReference type="FunFam" id="1.10.418.10:FF:000011">
    <property type="entry name" value="Parvin, beta"/>
    <property type="match status" value="1"/>
</dbReference>
<dbReference type="GO" id="GO:0015629">
    <property type="term" value="C:actin cytoskeleton"/>
    <property type="evidence" value="ECO:0007669"/>
    <property type="project" value="TreeGrafter"/>
</dbReference>
<comment type="caution">
    <text evidence="12">The sequence shown here is derived from an EMBL/GenBank/DDBJ whole genome shotgun (WGS) entry which is preliminary data.</text>
</comment>
<protein>
    <recommendedName>
        <fullName evidence="11">Calponin-homology (CH) domain-containing protein</fullName>
    </recommendedName>
</protein>
<dbReference type="GO" id="GO:0030017">
    <property type="term" value="C:sarcomere"/>
    <property type="evidence" value="ECO:0007669"/>
    <property type="project" value="UniProtKB-SubCell"/>
</dbReference>
<keyword evidence="13" id="KW-1185">Reference proteome</keyword>
<keyword evidence="6" id="KW-0130">Cell adhesion</keyword>
<feature type="region of interest" description="Disordered" evidence="9">
    <location>
        <begin position="1"/>
        <end position="31"/>
    </location>
</feature>
<evidence type="ECO:0000256" key="6">
    <source>
        <dbReference type="ARBA" id="ARBA00022889"/>
    </source>
</evidence>
<dbReference type="GO" id="GO:0030031">
    <property type="term" value="P:cell projection assembly"/>
    <property type="evidence" value="ECO:0007669"/>
    <property type="project" value="TreeGrafter"/>
</dbReference>
<dbReference type="EMBL" id="MU827302">
    <property type="protein sequence ID" value="KAJ7365606.1"/>
    <property type="molecule type" value="Genomic_DNA"/>
</dbReference>
<keyword evidence="4" id="KW-0963">Cytoplasm</keyword>
<keyword evidence="7" id="KW-0009">Actin-binding</keyword>
<organism evidence="12 13">
    <name type="scientific">Desmophyllum pertusum</name>
    <dbReference type="NCBI Taxonomy" id="174260"/>
    <lineage>
        <taxon>Eukaryota</taxon>
        <taxon>Metazoa</taxon>
        <taxon>Cnidaria</taxon>
        <taxon>Anthozoa</taxon>
        <taxon>Hexacorallia</taxon>
        <taxon>Scleractinia</taxon>
        <taxon>Caryophylliina</taxon>
        <taxon>Caryophylliidae</taxon>
        <taxon>Desmophyllum</taxon>
    </lineage>
</organism>
<dbReference type="GO" id="GO:0005925">
    <property type="term" value="C:focal adhesion"/>
    <property type="evidence" value="ECO:0007669"/>
    <property type="project" value="TreeGrafter"/>
</dbReference>
<dbReference type="PIRSF" id="PIRSF039131">
    <property type="entry name" value="Parvin"/>
    <property type="match status" value="1"/>
</dbReference>
<dbReference type="SUPFAM" id="SSF47576">
    <property type="entry name" value="Calponin-homology domain, CH-domain"/>
    <property type="match status" value="1"/>
</dbReference>
<keyword evidence="10" id="KW-0812">Transmembrane</keyword>
<keyword evidence="5" id="KW-0677">Repeat</keyword>
<gene>
    <name evidence="12" type="ORF">OS493_002311</name>
</gene>
<evidence type="ECO:0000256" key="8">
    <source>
        <dbReference type="ARBA" id="ARBA00023212"/>
    </source>
</evidence>
<dbReference type="CDD" id="cd21304">
    <property type="entry name" value="CH_PARVA_B_rpt1"/>
    <property type="match status" value="1"/>
</dbReference>
<feature type="compositionally biased region" description="Low complexity" evidence="9">
    <location>
        <begin position="1"/>
        <end position="14"/>
    </location>
</feature>
<evidence type="ECO:0000256" key="2">
    <source>
        <dbReference type="ARBA" id="ARBA00004245"/>
    </source>
</evidence>
<sequence length="366" mass="41116">MASSPTSPSSPTGSLQRDSSKKDSGKLGWVGTLTRRKKQEVNELETEGRHAIESPTTPITVAPDTFDLDENEARSMVEPASLENPKVKELQEVLLDWINDELAELRIVLRDITEDLYDGQILAILIEKLADIKLEFEEVTQSVDSQKAKLSVLLDHVNKLLGIPHHRAKWSANSIHNKDIVAILHLLVALARHFECPRKLTSGVTINMVVVQKKGGILCPQKVIEELTAPTEGEEQNGKPERDAFDALFDNAPEKLNVVKKSLQGFVNKHLSKLSVDIADVDSQFHDGVYLIFLLGLLEGFFVPLYQFYITPSNKDQKLHNVALAIDLMRDSGLKFYAKPEDVVQKDLKSTLRILYCLFQKYKNLK</sequence>
<dbReference type="OrthoDB" id="2099265at2759"/>
<evidence type="ECO:0000256" key="7">
    <source>
        <dbReference type="ARBA" id="ARBA00023203"/>
    </source>
</evidence>
<dbReference type="InterPro" id="IPR036872">
    <property type="entry name" value="CH_dom_sf"/>
</dbReference>
<evidence type="ECO:0000313" key="13">
    <source>
        <dbReference type="Proteomes" id="UP001163046"/>
    </source>
</evidence>
<dbReference type="InterPro" id="IPR001715">
    <property type="entry name" value="CH_dom"/>
</dbReference>
<dbReference type="CDD" id="cd21222">
    <property type="entry name" value="CH_PARV_rpt2"/>
    <property type="match status" value="1"/>
</dbReference>
<comment type="subcellular location">
    <subcellularLocation>
        <location evidence="2">Cytoplasm</location>
        <location evidence="2">Cytoskeleton</location>
    </subcellularLocation>
    <subcellularLocation>
        <location evidence="1">Cytoplasm</location>
        <location evidence="1">Myofibril</location>
        <location evidence="1">Sarcomere</location>
    </subcellularLocation>
</comment>
<proteinExistence type="inferred from homology"/>
<feature type="domain" description="Calponin-homology (CH)" evidence="11">
    <location>
        <begin position="257"/>
        <end position="363"/>
    </location>
</feature>
<dbReference type="AlphaFoldDB" id="A0A9X0CMQ9"/>
<evidence type="ECO:0000313" key="12">
    <source>
        <dbReference type="EMBL" id="KAJ7365606.1"/>
    </source>
</evidence>
<evidence type="ECO:0000256" key="5">
    <source>
        <dbReference type="ARBA" id="ARBA00022737"/>
    </source>
</evidence>
<dbReference type="PANTHER" id="PTHR12114">
    <property type="entry name" value="PARVIN"/>
    <property type="match status" value="1"/>
</dbReference>
<dbReference type="Gene3D" id="1.10.418.10">
    <property type="entry name" value="Calponin-like domain"/>
    <property type="match status" value="2"/>
</dbReference>
<dbReference type="GO" id="GO:0030036">
    <property type="term" value="P:actin cytoskeleton organization"/>
    <property type="evidence" value="ECO:0007669"/>
    <property type="project" value="InterPro"/>
</dbReference>
<dbReference type="FunFam" id="1.10.418.10:FF:000015">
    <property type="entry name" value="Parvin beta"/>
    <property type="match status" value="1"/>
</dbReference>
<evidence type="ECO:0000259" key="11">
    <source>
        <dbReference type="PROSITE" id="PS50021"/>
    </source>
</evidence>
<accession>A0A9X0CMQ9</accession>
<keyword evidence="8" id="KW-0206">Cytoskeleton</keyword>
<dbReference type="Pfam" id="PF00307">
    <property type="entry name" value="CH"/>
    <property type="match status" value="2"/>
</dbReference>
<dbReference type="InterPro" id="IPR028433">
    <property type="entry name" value="Parvin"/>
</dbReference>
<comment type="similarity">
    <text evidence="3">Belongs to the parvin family.</text>
</comment>
<evidence type="ECO:0000256" key="10">
    <source>
        <dbReference type="SAM" id="Phobius"/>
    </source>
</evidence>
<evidence type="ECO:0000256" key="3">
    <source>
        <dbReference type="ARBA" id="ARBA00005666"/>
    </source>
</evidence>
<feature type="transmembrane region" description="Helical" evidence="10">
    <location>
        <begin position="288"/>
        <end position="309"/>
    </location>
</feature>
<reference evidence="12" key="1">
    <citation type="submission" date="2023-01" db="EMBL/GenBank/DDBJ databases">
        <title>Genome assembly of the deep-sea coral Lophelia pertusa.</title>
        <authorList>
            <person name="Herrera S."/>
            <person name="Cordes E."/>
        </authorList>
    </citation>
    <scope>NUCLEOTIDE SEQUENCE</scope>
    <source>
        <strain evidence="12">USNM1676648</strain>
        <tissue evidence="12">Polyp</tissue>
    </source>
</reference>